<evidence type="ECO:0000313" key="8">
    <source>
        <dbReference type="Proteomes" id="UP000436181"/>
    </source>
</evidence>
<feature type="transmembrane region" description="Helical" evidence="6">
    <location>
        <begin position="133"/>
        <end position="154"/>
    </location>
</feature>
<evidence type="ECO:0000256" key="5">
    <source>
        <dbReference type="ARBA" id="ARBA00023136"/>
    </source>
</evidence>
<dbReference type="Pfam" id="PF03631">
    <property type="entry name" value="Virul_fac_BrkB"/>
    <property type="match status" value="1"/>
</dbReference>
<keyword evidence="8" id="KW-1185">Reference proteome</keyword>
<dbReference type="PANTHER" id="PTHR30213:SF0">
    <property type="entry name" value="UPF0761 MEMBRANE PROTEIN YIHY"/>
    <property type="match status" value="1"/>
</dbReference>
<comment type="subcellular location">
    <subcellularLocation>
        <location evidence="1">Cell membrane</location>
        <topology evidence="1">Multi-pass membrane protein</topology>
    </subcellularLocation>
</comment>
<keyword evidence="4 6" id="KW-1133">Transmembrane helix</keyword>
<proteinExistence type="predicted"/>
<gene>
    <name evidence="7" type="ORF">F8377_00270</name>
</gene>
<keyword evidence="2" id="KW-1003">Cell membrane</keyword>
<evidence type="ECO:0000256" key="4">
    <source>
        <dbReference type="ARBA" id="ARBA00022989"/>
    </source>
</evidence>
<dbReference type="RefSeq" id="WP_151843587.1">
    <property type="nucleotide sequence ID" value="NZ_WBZJ01000001.1"/>
</dbReference>
<keyword evidence="5 6" id="KW-0472">Membrane</keyword>
<keyword evidence="3 6" id="KW-0812">Transmembrane</keyword>
<feature type="transmembrane region" description="Helical" evidence="6">
    <location>
        <begin position="232"/>
        <end position="252"/>
    </location>
</feature>
<dbReference type="PIRSF" id="PIRSF035875">
    <property type="entry name" value="RNase_BN"/>
    <property type="match status" value="1"/>
</dbReference>
<dbReference type="PANTHER" id="PTHR30213">
    <property type="entry name" value="INNER MEMBRANE PROTEIN YHJD"/>
    <property type="match status" value="1"/>
</dbReference>
<feature type="transmembrane region" description="Helical" evidence="6">
    <location>
        <begin position="175"/>
        <end position="197"/>
    </location>
</feature>
<evidence type="ECO:0000256" key="2">
    <source>
        <dbReference type="ARBA" id="ARBA00022475"/>
    </source>
</evidence>
<evidence type="ECO:0000313" key="7">
    <source>
        <dbReference type="EMBL" id="KAB3522662.1"/>
    </source>
</evidence>
<sequence length="372" mass="41144">MTAKDSDVSSFILPAEGGSTIATLSPQEYYRQVSKPQRRLQWKAWPLIARRLFVETFFNGLMDRGATLSFFTLLTTVPTLTAFYSIVTLVLSHNKEQVTDITNDFISTNVPDNFEGNAHRAISLIIGSTQQSLIALVVSVLFALFSSSAYVRAFSRNANGLYGRAEGRSIVRTWLTMWGLTIALVIGLVMIAIAFFFSQDILQPLLGRFSEPLHIESASAFILDTFLPVWVYVRWPVIFGASIILIALLYHFAPNVRYGRVRWLTSGSVFALVSITAVGLLVRVYWQNFYNVGSYGALGGLIAGFIGLVIANTLLLLGLKLDAEITRARELQAGLDSSVMIVAPPRSEAALQDLVKLEESLKESAETFQKEL</sequence>
<accession>A0ABQ6VDZ4</accession>
<dbReference type="InterPro" id="IPR017039">
    <property type="entry name" value="Virul_fac_BrkB"/>
</dbReference>
<dbReference type="EMBL" id="WBZJ01000001">
    <property type="protein sequence ID" value="KAB3522662.1"/>
    <property type="molecule type" value="Genomic_DNA"/>
</dbReference>
<name>A0ABQ6VDZ4_9CORY</name>
<reference evidence="7 8" key="1">
    <citation type="submission" date="2019-10" db="EMBL/GenBank/DDBJ databases">
        <title>Corynebacterium sp novel species isolated from the respiratory tract of Marmot.</title>
        <authorList>
            <person name="Zhang G."/>
        </authorList>
    </citation>
    <scope>NUCLEOTIDE SEQUENCE [LARGE SCALE GENOMIC DNA]</scope>
    <source>
        <strain evidence="7 8">336</strain>
    </source>
</reference>
<comment type="caution">
    <text evidence="7">The sequence shown here is derived from an EMBL/GenBank/DDBJ whole genome shotgun (WGS) entry which is preliminary data.</text>
</comment>
<feature type="transmembrane region" description="Helical" evidence="6">
    <location>
        <begin position="264"/>
        <end position="286"/>
    </location>
</feature>
<dbReference type="Proteomes" id="UP000436181">
    <property type="component" value="Unassembled WGS sequence"/>
</dbReference>
<evidence type="ECO:0000256" key="6">
    <source>
        <dbReference type="SAM" id="Phobius"/>
    </source>
</evidence>
<feature type="transmembrane region" description="Helical" evidence="6">
    <location>
        <begin position="298"/>
        <end position="319"/>
    </location>
</feature>
<organism evidence="7 8">
    <name type="scientific">Corynebacterium zhongnanshanii</name>
    <dbReference type="NCBI Taxonomy" id="2768834"/>
    <lineage>
        <taxon>Bacteria</taxon>
        <taxon>Bacillati</taxon>
        <taxon>Actinomycetota</taxon>
        <taxon>Actinomycetes</taxon>
        <taxon>Mycobacteriales</taxon>
        <taxon>Corynebacteriaceae</taxon>
        <taxon>Corynebacterium</taxon>
    </lineage>
</organism>
<evidence type="ECO:0000256" key="1">
    <source>
        <dbReference type="ARBA" id="ARBA00004651"/>
    </source>
</evidence>
<evidence type="ECO:0000256" key="3">
    <source>
        <dbReference type="ARBA" id="ARBA00022692"/>
    </source>
</evidence>
<feature type="transmembrane region" description="Helical" evidence="6">
    <location>
        <begin position="68"/>
        <end position="91"/>
    </location>
</feature>
<protein>
    <submittedName>
        <fullName evidence="7">YihY/virulence factor BrkB family protein</fullName>
    </submittedName>
</protein>